<sequence length="57" mass="6720">MSRSFNCPSETRSRSAMHGRPRPFFLSVPHGPLWGKKEMDQKMRLLLRSRSAIRYDI</sequence>
<reference evidence="2 3" key="1">
    <citation type="journal article" date="2022" name="Nat. Plants">
        <title>Genomes of leafy and leafless Platanthera orchids illuminate the evolution of mycoheterotrophy.</title>
        <authorList>
            <person name="Li M.H."/>
            <person name="Liu K.W."/>
            <person name="Li Z."/>
            <person name="Lu H.C."/>
            <person name="Ye Q.L."/>
            <person name="Zhang D."/>
            <person name="Wang J.Y."/>
            <person name="Li Y.F."/>
            <person name="Zhong Z.M."/>
            <person name="Liu X."/>
            <person name="Yu X."/>
            <person name="Liu D.K."/>
            <person name="Tu X.D."/>
            <person name="Liu B."/>
            <person name="Hao Y."/>
            <person name="Liao X.Y."/>
            <person name="Jiang Y.T."/>
            <person name="Sun W.H."/>
            <person name="Chen J."/>
            <person name="Chen Y.Q."/>
            <person name="Ai Y."/>
            <person name="Zhai J.W."/>
            <person name="Wu S.S."/>
            <person name="Zhou Z."/>
            <person name="Hsiao Y.Y."/>
            <person name="Wu W.L."/>
            <person name="Chen Y.Y."/>
            <person name="Lin Y.F."/>
            <person name="Hsu J.L."/>
            <person name="Li C.Y."/>
            <person name="Wang Z.W."/>
            <person name="Zhao X."/>
            <person name="Zhong W.Y."/>
            <person name="Ma X.K."/>
            <person name="Ma L."/>
            <person name="Huang J."/>
            <person name="Chen G.Z."/>
            <person name="Huang M.Z."/>
            <person name="Huang L."/>
            <person name="Peng D.H."/>
            <person name="Luo Y.B."/>
            <person name="Zou S.Q."/>
            <person name="Chen S.P."/>
            <person name="Lan S."/>
            <person name="Tsai W.C."/>
            <person name="Van de Peer Y."/>
            <person name="Liu Z.J."/>
        </authorList>
    </citation>
    <scope>NUCLEOTIDE SEQUENCE [LARGE SCALE GENOMIC DNA]</scope>
    <source>
        <strain evidence="2">Lor287</strain>
    </source>
</reference>
<dbReference type="EMBL" id="JBBWWQ010000003">
    <property type="protein sequence ID" value="KAK8951040.1"/>
    <property type="molecule type" value="Genomic_DNA"/>
</dbReference>
<name>A0AAP0GC37_9ASPA</name>
<dbReference type="Proteomes" id="UP001418222">
    <property type="component" value="Unassembled WGS sequence"/>
</dbReference>
<proteinExistence type="predicted"/>
<evidence type="ECO:0000313" key="3">
    <source>
        <dbReference type="Proteomes" id="UP001418222"/>
    </source>
</evidence>
<evidence type="ECO:0000313" key="2">
    <source>
        <dbReference type="EMBL" id="KAK8951040.1"/>
    </source>
</evidence>
<comment type="caution">
    <text evidence="2">The sequence shown here is derived from an EMBL/GenBank/DDBJ whole genome shotgun (WGS) entry which is preliminary data.</text>
</comment>
<organism evidence="2 3">
    <name type="scientific">Platanthera zijinensis</name>
    <dbReference type="NCBI Taxonomy" id="2320716"/>
    <lineage>
        <taxon>Eukaryota</taxon>
        <taxon>Viridiplantae</taxon>
        <taxon>Streptophyta</taxon>
        <taxon>Embryophyta</taxon>
        <taxon>Tracheophyta</taxon>
        <taxon>Spermatophyta</taxon>
        <taxon>Magnoliopsida</taxon>
        <taxon>Liliopsida</taxon>
        <taxon>Asparagales</taxon>
        <taxon>Orchidaceae</taxon>
        <taxon>Orchidoideae</taxon>
        <taxon>Orchideae</taxon>
        <taxon>Orchidinae</taxon>
        <taxon>Platanthera</taxon>
    </lineage>
</organism>
<feature type="region of interest" description="Disordered" evidence="1">
    <location>
        <begin position="1"/>
        <end position="23"/>
    </location>
</feature>
<evidence type="ECO:0000256" key="1">
    <source>
        <dbReference type="SAM" id="MobiDB-lite"/>
    </source>
</evidence>
<protein>
    <submittedName>
        <fullName evidence="2">Uncharacterized protein</fullName>
    </submittedName>
</protein>
<keyword evidence="3" id="KW-1185">Reference proteome</keyword>
<feature type="compositionally biased region" description="Polar residues" evidence="1">
    <location>
        <begin position="1"/>
        <end position="10"/>
    </location>
</feature>
<dbReference type="AlphaFoldDB" id="A0AAP0GC37"/>
<gene>
    <name evidence="2" type="ORF">KSP39_PZI004620</name>
</gene>
<accession>A0AAP0GC37</accession>